<feature type="region of interest" description="Disordered" evidence="2">
    <location>
        <begin position="270"/>
        <end position="331"/>
    </location>
</feature>
<feature type="region of interest" description="Disordered" evidence="2">
    <location>
        <begin position="356"/>
        <end position="406"/>
    </location>
</feature>
<evidence type="ECO:0000256" key="2">
    <source>
        <dbReference type="SAM" id="MobiDB-lite"/>
    </source>
</evidence>
<protein>
    <recommendedName>
        <fullName evidence="3">CCHC-type domain-containing protein</fullName>
    </recommendedName>
</protein>
<feature type="region of interest" description="Disordered" evidence="2">
    <location>
        <begin position="27"/>
        <end position="78"/>
    </location>
</feature>
<evidence type="ECO:0000256" key="1">
    <source>
        <dbReference type="PROSITE-ProRule" id="PRU00047"/>
    </source>
</evidence>
<feature type="domain" description="CCHC-type" evidence="3">
    <location>
        <begin position="338"/>
        <end position="355"/>
    </location>
</feature>
<name>A0ABR0BJS5_PURLI</name>
<evidence type="ECO:0000259" key="3">
    <source>
        <dbReference type="PROSITE" id="PS50158"/>
    </source>
</evidence>
<gene>
    <name evidence="4" type="ORF">Purlil1_11684</name>
</gene>
<keyword evidence="1" id="KW-0863">Zinc-finger</keyword>
<reference evidence="4 5" key="1">
    <citation type="journal article" date="2024" name="Microbiol. Resour. Announc.">
        <title>Genome annotations for the ascomycete fungi Trichoderma harzianum, Trichoderma aggressivum, and Purpureocillium lilacinum.</title>
        <authorList>
            <person name="Beijen E.P.W."/>
            <person name="Ohm R.A."/>
        </authorList>
    </citation>
    <scope>NUCLEOTIDE SEQUENCE [LARGE SCALE GENOMIC DNA]</scope>
    <source>
        <strain evidence="4 5">CBS 150709</strain>
    </source>
</reference>
<dbReference type="PROSITE" id="PS50158">
    <property type="entry name" value="ZF_CCHC"/>
    <property type="match status" value="1"/>
</dbReference>
<dbReference type="InterPro" id="IPR001878">
    <property type="entry name" value="Znf_CCHC"/>
</dbReference>
<proteinExistence type="predicted"/>
<keyword evidence="1" id="KW-0862">Zinc</keyword>
<feature type="compositionally biased region" description="Basic and acidic residues" evidence="2">
    <location>
        <begin position="92"/>
        <end position="103"/>
    </location>
</feature>
<feature type="compositionally biased region" description="Basic and acidic residues" evidence="2">
    <location>
        <begin position="364"/>
        <end position="390"/>
    </location>
</feature>
<dbReference type="Proteomes" id="UP001287286">
    <property type="component" value="Unassembled WGS sequence"/>
</dbReference>
<dbReference type="InterPro" id="IPR036875">
    <property type="entry name" value="Znf_CCHC_sf"/>
</dbReference>
<feature type="compositionally biased region" description="Polar residues" evidence="2">
    <location>
        <begin position="27"/>
        <end position="39"/>
    </location>
</feature>
<accession>A0ABR0BJS5</accession>
<evidence type="ECO:0000313" key="5">
    <source>
        <dbReference type="Proteomes" id="UP001287286"/>
    </source>
</evidence>
<feature type="region of interest" description="Disordered" evidence="2">
    <location>
        <begin position="84"/>
        <end position="103"/>
    </location>
</feature>
<keyword evidence="5" id="KW-1185">Reference proteome</keyword>
<organism evidence="4 5">
    <name type="scientific">Purpureocillium lilacinum</name>
    <name type="common">Paecilomyces lilacinus</name>
    <dbReference type="NCBI Taxonomy" id="33203"/>
    <lineage>
        <taxon>Eukaryota</taxon>
        <taxon>Fungi</taxon>
        <taxon>Dikarya</taxon>
        <taxon>Ascomycota</taxon>
        <taxon>Pezizomycotina</taxon>
        <taxon>Sordariomycetes</taxon>
        <taxon>Hypocreomycetidae</taxon>
        <taxon>Hypocreales</taxon>
        <taxon>Ophiocordycipitaceae</taxon>
        <taxon>Purpureocillium</taxon>
    </lineage>
</organism>
<dbReference type="SUPFAM" id="SSF57756">
    <property type="entry name" value="Retrovirus zinc finger-like domains"/>
    <property type="match status" value="1"/>
</dbReference>
<comment type="caution">
    <text evidence="4">The sequence shown here is derived from an EMBL/GenBank/DDBJ whole genome shotgun (WGS) entry which is preliminary data.</text>
</comment>
<dbReference type="EMBL" id="JAWRVI010000074">
    <property type="protein sequence ID" value="KAK4081423.1"/>
    <property type="molecule type" value="Genomic_DNA"/>
</dbReference>
<feature type="compositionally biased region" description="Basic and acidic residues" evidence="2">
    <location>
        <begin position="40"/>
        <end position="52"/>
    </location>
</feature>
<sequence>MEEKNQDDGSLGRTTQMLIQMISQLSEQLQNNQARQLSPRTEREVDREEMKTQIRVGQPIAMPPATLEPPPPASADAVWPEFQRNSTPSIAPDKKKPTLPEPPRFEGARLVFRTWLCEMKNKLRVDGGAIGSRADQFAYIYARLGDAPQQMTVAFVEAGGSDGTSDPGQYLRHLEKCYGDPSAGTRAMEKLRSIQQRDNESFATFLPRFEREIADSGGMSWPEQVKISYLEGALNRQIRLAAVHLDLECMGYSTWIQTLQTISSRLDRLNREGKNPGEELAESSNQEPTHDHRKPAPAPPATARGRDRMHCQSTAVGKHSSRRTKEWNSGVRPAKDVRKCFRCDEVGHVAAYCTRGPHAQPADETERPRQRMKAAKFEPGESNKQARDGKAGNLYETATKDGSEIE</sequence>
<evidence type="ECO:0000313" key="4">
    <source>
        <dbReference type="EMBL" id="KAK4081423.1"/>
    </source>
</evidence>
<keyword evidence="1" id="KW-0479">Metal-binding</keyword>